<dbReference type="EMBL" id="BNJG01000003">
    <property type="protein sequence ID" value="GHO58275.1"/>
    <property type="molecule type" value="Genomic_DNA"/>
</dbReference>
<sequence length="74" mass="8753">MFHPYSCERQTAKRTEEKRVLAYYIAGEKKYFHGTLGKGAGSQESPIDTQYSAWYRHTLKMVNKCIFLYDKMHL</sequence>
<accession>A0ABQ3V014</accession>
<keyword evidence="2" id="KW-1185">Reference proteome</keyword>
<evidence type="ECO:0000313" key="2">
    <source>
        <dbReference type="Proteomes" id="UP000654345"/>
    </source>
</evidence>
<dbReference type="Proteomes" id="UP000654345">
    <property type="component" value="Unassembled WGS sequence"/>
</dbReference>
<comment type="caution">
    <text evidence="1">The sequence shown here is derived from an EMBL/GenBank/DDBJ whole genome shotgun (WGS) entry which is preliminary data.</text>
</comment>
<name>A0ABQ3V014_9CHLR</name>
<reference evidence="1 2" key="1">
    <citation type="journal article" date="2021" name="Int. J. Syst. Evol. Microbiol.">
        <title>Reticulibacter mediterranei gen. nov., sp. nov., within the new family Reticulibacteraceae fam. nov., and Ktedonospora formicarum gen. nov., sp. nov., Ktedonobacter robiniae sp. nov., Dictyobacter formicarum sp. nov. and Dictyobacter arantiisoli sp. nov., belonging to the class Ktedonobacteria.</title>
        <authorList>
            <person name="Yabe S."/>
            <person name="Zheng Y."/>
            <person name="Wang C.M."/>
            <person name="Sakai Y."/>
            <person name="Abe K."/>
            <person name="Yokota A."/>
            <person name="Donadio S."/>
            <person name="Cavaletti L."/>
            <person name="Monciardini P."/>
        </authorList>
    </citation>
    <scope>NUCLEOTIDE SEQUENCE [LARGE SCALE GENOMIC DNA]</scope>
    <source>
        <strain evidence="1 2">SOSP1-30</strain>
    </source>
</reference>
<proteinExistence type="predicted"/>
<evidence type="ECO:0000313" key="1">
    <source>
        <dbReference type="EMBL" id="GHO58275.1"/>
    </source>
</evidence>
<organism evidence="1 2">
    <name type="scientific">Ktedonobacter robiniae</name>
    <dbReference type="NCBI Taxonomy" id="2778365"/>
    <lineage>
        <taxon>Bacteria</taxon>
        <taxon>Bacillati</taxon>
        <taxon>Chloroflexota</taxon>
        <taxon>Ktedonobacteria</taxon>
        <taxon>Ktedonobacterales</taxon>
        <taxon>Ktedonobacteraceae</taxon>
        <taxon>Ktedonobacter</taxon>
    </lineage>
</organism>
<gene>
    <name evidence="1" type="ORF">KSB_67500</name>
</gene>
<protein>
    <submittedName>
        <fullName evidence="1">Uncharacterized protein</fullName>
    </submittedName>
</protein>